<evidence type="ECO:0000256" key="5">
    <source>
        <dbReference type="ARBA" id="ARBA00023136"/>
    </source>
</evidence>
<dbReference type="PATRIC" id="fig|320787.5.peg.1708"/>
<reference evidence="7 8" key="1">
    <citation type="submission" date="2015-07" db="EMBL/GenBank/DDBJ databases">
        <authorList>
            <person name="Kim K.M."/>
        </authorList>
    </citation>
    <scope>NUCLEOTIDE SEQUENCE [LARGE SCALE GENOMIC DNA]</scope>
    <source>
        <strain evidence="7 8">KCTC 12363</strain>
    </source>
</reference>
<sequence>MKNFPNAFVIILAVIVFSWALTFIIPQGIYDREINAATGLEEVVNNSYKVIEGENLSVFDLLLAIPRGIIGRADIIVLILLLGGCFYVIEKTGALSQGLAKLVALLKGRELLALIIVSAFFTAGGATIGLQEEVIALTPMLLLFGRSLGYNTYTTLYMSYGSSVLGSSFSPSNPFAVMIAQKVAGLPLLSGSGLRLIFLGIAFTIWILFIIRYSRKNPIAIVASDLNEKISNRSKIILILLALTFGAVTYGLLSHGWGFEELAACFFALGILAGLIGKLGTNQTGEAYVAGFKEMIFASVIIGLANSITIVLEQGLIIDSIVYGLFGPLKNIQPTFSAVLMMLSHMVLHLPIPSYSGQAILTMPILVPLSDLIGLSRQTCVLAYQYGAVMADLIVPTNGTLMAVLAISGISYNKWLKFAVKPMILMMILAAISIIFAVTTGYQ</sequence>
<feature type="transmembrane region" description="Helical" evidence="6">
    <location>
        <begin position="292"/>
        <end position="312"/>
    </location>
</feature>
<comment type="subcellular location">
    <subcellularLocation>
        <location evidence="1">Cell membrane</location>
        <topology evidence="1">Multi-pass membrane protein</topology>
    </subcellularLocation>
</comment>
<feature type="transmembrane region" description="Helical" evidence="6">
    <location>
        <begin position="196"/>
        <end position="215"/>
    </location>
</feature>
<dbReference type="AlphaFoldDB" id="A0A0H4PRU9"/>
<dbReference type="RefSeq" id="WP_048641377.1">
    <property type="nucleotide sequence ID" value="NZ_CP012040.1"/>
</dbReference>
<evidence type="ECO:0000313" key="8">
    <source>
        <dbReference type="Proteomes" id="UP000036520"/>
    </source>
</evidence>
<feature type="transmembrane region" description="Helical" evidence="6">
    <location>
        <begin position="7"/>
        <end position="25"/>
    </location>
</feature>
<dbReference type="OrthoDB" id="255482at2"/>
<evidence type="ECO:0000256" key="1">
    <source>
        <dbReference type="ARBA" id="ARBA00004651"/>
    </source>
</evidence>
<dbReference type="PANTHER" id="PTHR43652:SF2">
    <property type="entry name" value="BASIC AMINO ACID ANTIPORTER YFCC-RELATED"/>
    <property type="match status" value="1"/>
</dbReference>
<evidence type="ECO:0000256" key="2">
    <source>
        <dbReference type="ARBA" id="ARBA00022475"/>
    </source>
</evidence>
<dbReference type="GO" id="GO:0005886">
    <property type="term" value="C:plasma membrane"/>
    <property type="evidence" value="ECO:0007669"/>
    <property type="project" value="UniProtKB-SubCell"/>
</dbReference>
<proteinExistence type="predicted"/>
<feature type="transmembrane region" description="Helical" evidence="6">
    <location>
        <begin position="424"/>
        <end position="442"/>
    </location>
</feature>
<keyword evidence="2" id="KW-1003">Cell membrane</keyword>
<evidence type="ECO:0000256" key="6">
    <source>
        <dbReference type="SAM" id="Phobius"/>
    </source>
</evidence>
<evidence type="ECO:0000256" key="3">
    <source>
        <dbReference type="ARBA" id="ARBA00022692"/>
    </source>
</evidence>
<gene>
    <name evidence="7" type="ORF">CA2015_1545</name>
</gene>
<keyword evidence="8" id="KW-1185">Reference proteome</keyword>
<name>A0A0H4PRU9_9BACT</name>
<evidence type="ECO:0000256" key="4">
    <source>
        <dbReference type="ARBA" id="ARBA00022989"/>
    </source>
</evidence>
<keyword evidence="4 6" id="KW-1133">Transmembrane helix</keyword>
<feature type="transmembrane region" description="Helical" evidence="6">
    <location>
        <begin position="110"/>
        <end position="130"/>
    </location>
</feature>
<dbReference type="Pfam" id="PF03606">
    <property type="entry name" value="DcuC"/>
    <property type="match status" value="1"/>
</dbReference>
<feature type="transmembrane region" description="Helical" evidence="6">
    <location>
        <begin position="259"/>
        <end position="280"/>
    </location>
</feature>
<keyword evidence="3 6" id="KW-0812">Transmembrane</keyword>
<dbReference type="PANTHER" id="PTHR43652">
    <property type="entry name" value="BASIC AMINO ACID ANTIPORTER YFCC-RELATED"/>
    <property type="match status" value="1"/>
</dbReference>
<dbReference type="STRING" id="320787.CA2015_1545"/>
<feature type="transmembrane region" description="Helical" evidence="6">
    <location>
        <begin position="393"/>
        <end position="412"/>
    </location>
</feature>
<dbReference type="Proteomes" id="UP000036520">
    <property type="component" value="Chromosome"/>
</dbReference>
<accession>A0A0H4PRU9</accession>
<feature type="transmembrane region" description="Helical" evidence="6">
    <location>
        <begin position="236"/>
        <end position="253"/>
    </location>
</feature>
<keyword evidence="5 6" id="KW-0472">Membrane</keyword>
<dbReference type="EMBL" id="CP012040">
    <property type="protein sequence ID" value="AKP50982.1"/>
    <property type="molecule type" value="Genomic_DNA"/>
</dbReference>
<organism evidence="7 8">
    <name type="scientific">Cyclobacterium amurskyense</name>
    <dbReference type="NCBI Taxonomy" id="320787"/>
    <lineage>
        <taxon>Bacteria</taxon>
        <taxon>Pseudomonadati</taxon>
        <taxon>Bacteroidota</taxon>
        <taxon>Cytophagia</taxon>
        <taxon>Cytophagales</taxon>
        <taxon>Cyclobacteriaceae</taxon>
        <taxon>Cyclobacterium</taxon>
    </lineage>
</organism>
<protein>
    <submittedName>
        <fullName evidence="7">YcgA</fullName>
    </submittedName>
</protein>
<feature type="transmembrane region" description="Helical" evidence="6">
    <location>
        <begin position="69"/>
        <end position="89"/>
    </location>
</feature>
<dbReference type="KEGG" id="camu:CA2015_1545"/>
<dbReference type="InterPro" id="IPR051679">
    <property type="entry name" value="DASS-Related_Transporters"/>
</dbReference>
<dbReference type="InterPro" id="IPR018385">
    <property type="entry name" value="C4_dicarb_anaerob_car-like"/>
</dbReference>
<evidence type="ECO:0000313" key="7">
    <source>
        <dbReference type="EMBL" id="AKP50982.1"/>
    </source>
</evidence>